<protein>
    <recommendedName>
        <fullName evidence="2">S-layer protein</fullName>
    </recommendedName>
</protein>
<dbReference type="EMBL" id="AMFJ01036104">
    <property type="protein sequence ID" value="EKD25240.1"/>
    <property type="molecule type" value="Genomic_DNA"/>
</dbReference>
<dbReference type="AlphaFoldDB" id="K1X515"/>
<gene>
    <name evidence="1" type="ORF">ACD_80C00097G0002</name>
</gene>
<evidence type="ECO:0000313" key="1">
    <source>
        <dbReference type="EMBL" id="EKD25240.1"/>
    </source>
</evidence>
<comment type="caution">
    <text evidence="1">The sequence shown here is derived from an EMBL/GenBank/DDBJ whole genome shotgun (WGS) entry which is preliminary data.</text>
</comment>
<name>K1X515_9BACT</name>
<organism evidence="1">
    <name type="scientific">uncultured bacterium</name>
    <name type="common">gcode 4</name>
    <dbReference type="NCBI Taxonomy" id="1234023"/>
    <lineage>
        <taxon>Bacteria</taxon>
        <taxon>environmental samples</taxon>
    </lineage>
</organism>
<reference evidence="1" key="1">
    <citation type="journal article" date="2012" name="Science">
        <title>Fermentation, hydrogen, and sulfur metabolism in multiple uncultivated bacterial phyla.</title>
        <authorList>
            <person name="Wrighton K.C."/>
            <person name="Thomas B.C."/>
            <person name="Sharon I."/>
            <person name="Miller C.S."/>
            <person name="Castelle C.J."/>
            <person name="VerBerkmoes N.C."/>
            <person name="Wilkins M.J."/>
            <person name="Hettich R.L."/>
            <person name="Lipton M.S."/>
            <person name="Williams K.H."/>
            <person name="Long P.E."/>
            <person name="Banfield J.F."/>
        </authorList>
    </citation>
    <scope>NUCLEOTIDE SEQUENCE [LARGE SCALE GENOMIC DNA]</scope>
</reference>
<evidence type="ECO:0008006" key="2">
    <source>
        <dbReference type="Google" id="ProtNLM"/>
    </source>
</evidence>
<accession>K1X515</accession>
<sequence length="299" mass="33394">MRKNLFIIALILFGVIGISFTVSIASATGSLEPTPTGWVPTPPTAAMTEMLEQEAKRHIVNTDPTTDVYFKWMIYTCSDWTCNDWDWGGRRVWTNRCRSYSDWREEAISYLPAGTELTSFGTVDPCPLYTWATATLSTEIKEAYDYALANGITTQNTLQNADALGELTRAHMAKMIVNFAEGVLHKRTDNSSGCEFNDISNQSEELQHYIVESCQLGLMGQGIDAFNPESLITRAQFGTLLSRTLHGDTYNGGDPYYADHLQALKNAGIMNNISNPNALEIRGYVWVMLQRAENESKSQ</sequence>
<proteinExistence type="predicted"/>